<dbReference type="PANTHER" id="PTHR30154:SF34">
    <property type="entry name" value="TRANSCRIPTIONAL REGULATOR AZLB"/>
    <property type="match status" value="1"/>
</dbReference>
<comment type="caution">
    <text evidence="5">The sequence shown here is derived from an EMBL/GenBank/DDBJ whole genome shotgun (WGS) entry which is preliminary data.</text>
</comment>
<dbReference type="Gene3D" id="3.30.70.920">
    <property type="match status" value="1"/>
</dbReference>
<dbReference type="InterPro" id="IPR000485">
    <property type="entry name" value="AsnC-type_HTH_dom"/>
</dbReference>
<evidence type="ECO:0000256" key="2">
    <source>
        <dbReference type="ARBA" id="ARBA00023125"/>
    </source>
</evidence>
<evidence type="ECO:0000256" key="1">
    <source>
        <dbReference type="ARBA" id="ARBA00023015"/>
    </source>
</evidence>
<dbReference type="EMBL" id="BMGM01000007">
    <property type="protein sequence ID" value="GGE38444.1"/>
    <property type="molecule type" value="Genomic_DNA"/>
</dbReference>
<dbReference type="Pfam" id="PF13412">
    <property type="entry name" value="HTH_24"/>
    <property type="match status" value="1"/>
</dbReference>
<keyword evidence="2" id="KW-0238">DNA-binding</keyword>
<dbReference type="RefSeq" id="WP_188458814.1">
    <property type="nucleotide sequence ID" value="NZ_BMGM01000007.1"/>
</dbReference>
<dbReference type="SUPFAM" id="SSF54909">
    <property type="entry name" value="Dimeric alpha+beta barrel"/>
    <property type="match status" value="1"/>
</dbReference>
<dbReference type="InterPro" id="IPR019887">
    <property type="entry name" value="Tscrpt_reg_AsnC/Lrp_C"/>
</dbReference>
<organism evidence="5 6">
    <name type="scientific">Psychroflexus planctonicus</name>
    <dbReference type="NCBI Taxonomy" id="1526575"/>
    <lineage>
        <taxon>Bacteria</taxon>
        <taxon>Pseudomonadati</taxon>
        <taxon>Bacteroidota</taxon>
        <taxon>Flavobacteriia</taxon>
        <taxon>Flavobacteriales</taxon>
        <taxon>Flavobacteriaceae</taxon>
        <taxon>Psychroflexus</taxon>
    </lineage>
</organism>
<reference evidence="6" key="1">
    <citation type="journal article" date="2019" name="Int. J. Syst. Evol. Microbiol.">
        <title>The Global Catalogue of Microorganisms (GCM) 10K type strain sequencing project: providing services to taxonomists for standard genome sequencing and annotation.</title>
        <authorList>
            <consortium name="The Broad Institute Genomics Platform"/>
            <consortium name="The Broad Institute Genome Sequencing Center for Infectious Disease"/>
            <person name="Wu L."/>
            <person name="Ma J."/>
        </authorList>
    </citation>
    <scope>NUCLEOTIDE SEQUENCE [LARGE SCALE GENOMIC DNA]</scope>
    <source>
        <strain evidence="6">CGMCC 1.12931</strain>
    </source>
</reference>
<keyword evidence="3" id="KW-0804">Transcription</keyword>
<dbReference type="PROSITE" id="PS50956">
    <property type="entry name" value="HTH_ASNC_2"/>
    <property type="match status" value="1"/>
</dbReference>
<dbReference type="InterPro" id="IPR036390">
    <property type="entry name" value="WH_DNA-bd_sf"/>
</dbReference>
<dbReference type="Pfam" id="PF01037">
    <property type="entry name" value="AsnC_trans_reg"/>
    <property type="match status" value="1"/>
</dbReference>
<dbReference type="SUPFAM" id="SSF46785">
    <property type="entry name" value="Winged helix' DNA-binding domain"/>
    <property type="match status" value="1"/>
</dbReference>
<accession>A0ABQ1SJX7</accession>
<dbReference type="PRINTS" id="PR00033">
    <property type="entry name" value="HTHASNC"/>
</dbReference>
<dbReference type="SMART" id="SM00344">
    <property type="entry name" value="HTH_ASNC"/>
    <property type="match status" value="1"/>
</dbReference>
<feature type="domain" description="HTH asnC-type" evidence="4">
    <location>
        <begin position="2"/>
        <end position="63"/>
    </location>
</feature>
<keyword evidence="1" id="KW-0805">Transcription regulation</keyword>
<protein>
    <submittedName>
        <fullName evidence="5">Transcriptional regulator</fullName>
    </submittedName>
</protein>
<evidence type="ECO:0000313" key="6">
    <source>
        <dbReference type="Proteomes" id="UP000599179"/>
    </source>
</evidence>
<name>A0ABQ1SJX7_9FLAO</name>
<evidence type="ECO:0000256" key="3">
    <source>
        <dbReference type="ARBA" id="ARBA00023163"/>
    </source>
</evidence>
<dbReference type="InterPro" id="IPR019888">
    <property type="entry name" value="Tscrpt_reg_AsnC-like"/>
</dbReference>
<dbReference type="Proteomes" id="UP000599179">
    <property type="component" value="Unassembled WGS sequence"/>
</dbReference>
<evidence type="ECO:0000313" key="5">
    <source>
        <dbReference type="EMBL" id="GGE38444.1"/>
    </source>
</evidence>
<dbReference type="Gene3D" id="1.10.10.10">
    <property type="entry name" value="Winged helix-like DNA-binding domain superfamily/Winged helix DNA-binding domain"/>
    <property type="match status" value="1"/>
</dbReference>
<dbReference type="InterPro" id="IPR036388">
    <property type="entry name" value="WH-like_DNA-bd_sf"/>
</dbReference>
<evidence type="ECO:0000259" key="4">
    <source>
        <dbReference type="PROSITE" id="PS50956"/>
    </source>
</evidence>
<keyword evidence="6" id="KW-1185">Reference proteome</keyword>
<sequence>MIDTTDRKILNVLSKDAKASLKQIGDACHLSTAGVHLRLKKLEESGIITGSKYTLDHFKMGYQTQSFIGVYFDRANIYRKVSKALFEIPEVVECSYTTGNFSLLIKVLCRDNKHLTEILSNQIQTIEGIARTETFICLEQTFQREIELKPF</sequence>
<proteinExistence type="predicted"/>
<dbReference type="InterPro" id="IPR011008">
    <property type="entry name" value="Dimeric_a/b-barrel"/>
</dbReference>
<gene>
    <name evidence="5" type="ORF">GCM10010832_18400</name>
</gene>
<dbReference type="PANTHER" id="PTHR30154">
    <property type="entry name" value="LEUCINE-RESPONSIVE REGULATORY PROTEIN"/>
    <property type="match status" value="1"/>
</dbReference>